<comment type="caution">
    <text evidence="1">The sequence shown here is derived from an EMBL/GenBank/DDBJ whole genome shotgun (WGS) entry which is preliminary data.</text>
</comment>
<reference evidence="1" key="1">
    <citation type="submission" date="2019-08" db="EMBL/GenBank/DDBJ databases">
        <authorList>
            <person name="Kucharzyk K."/>
            <person name="Murdoch R.W."/>
            <person name="Higgins S."/>
            <person name="Loffler F."/>
        </authorList>
    </citation>
    <scope>NUCLEOTIDE SEQUENCE</scope>
</reference>
<evidence type="ECO:0000313" key="1">
    <source>
        <dbReference type="EMBL" id="MPM91815.1"/>
    </source>
</evidence>
<name>A0A645DRC2_9ZZZZ</name>
<accession>A0A645DRC2</accession>
<organism evidence="1">
    <name type="scientific">bioreactor metagenome</name>
    <dbReference type="NCBI Taxonomy" id="1076179"/>
    <lineage>
        <taxon>unclassified sequences</taxon>
        <taxon>metagenomes</taxon>
        <taxon>ecological metagenomes</taxon>
    </lineage>
</organism>
<proteinExistence type="predicted"/>
<dbReference type="AlphaFoldDB" id="A0A645DRC2"/>
<gene>
    <name evidence="1" type="ORF">SDC9_138949</name>
</gene>
<dbReference type="EMBL" id="VSSQ01038819">
    <property type="protein sequence ID" value="MPM91815.1"/>
    <property type="molecule type" value="Genomic_DNA"/>
</dbReference>
<protein>
    <submittedName>
        <fullName evidence="1">Uncharacterized protein</fullName>
    </submittedName>
</protein>
<sequence length="131" mass="15198">MLAEKRLRCRTNAQALLKLLAAALSNPGNLGRKAFDMFFFLIKQRFRDEHRHIYIAMPRFFKHPVKYRLDVFPDSVSVGADDHASFNTGIIYEVGLFHNVGVPLRKVLLHRSYFFDGSFSLLCHSFFSFLL</sequence>